<sequence>MSTIEDHNPPSSGSISKKRRRQTSEVWNHFDSLPDGKRATCKYCSKSLCATSKMGTSHLKRHIETCKKLQGDTSQTPFIGSEKEKYERELEDARVLLKMKTEQIAILEKELNKAKVNAVTRIRTVQEAEQQKPQMEQHQKEEEANEQVEEVQEELAAESAAVDSMETTDQIEATVEGNLNDEYFDVASLREYDRIVNMTFASENEAFHFFNEYAKREGFSVRRSSTKKDRLQNTIKFREFCCSRQGLREKKYLEMPDRKRPATPISRCDCPVKLCIKLDPKTNRWWVQNFINDHNHDLTAPDCTPFLRSHCSINESQKCEISSMKASGIRNCQILEYAALCSGGYENRGFQEKNLYNYTLGHEQSTMLADDADSVLRYFKEREESDPDFFLKYDTKDGCLNRLFWADGQSVVDYAYFGDLVIFDSTYKLNRYNMVVVPFLGCNHHRSTIIFACGIVSCENNETYRWLLEAFLQAMYQKHPESVLTDGDHAMGKAIKSVFKGTAHRICSWHMDRNAQKYIHDPAVLQKFKELLSGICSREEFEKKWISFAQIVSQRVLSRQWLKRTYKCRESWAAAFVNKKMFLGMSSTQRSEGLNADLHSHIKSKMSLGMAVQKFERRLTHKRTKEAELDCKSFQKEPVLQTHCPDLEKSAAINYTPRVFRIVRDEIKMAAGLVVNETLSSSMPLRYIVVQIEKAESQYIVHCSIVEDNVEKLACSCAKLETAKLPCRHIFAVLIHMKATCIPRCCIRDRWTKYVKSGFPSDRKGGAFKVSSYLMRYHELNKIARLIHSEVAKSPEGYLRKMKSLKEEMQQYNDNHKHAEKCKVKQEYEDGVQASPRIANPKPVVTKGAPKKNKTTYERIKSAIESSRKNKCRHCGHRGHNRQTCKLLRQDNAAEPSPVSEGGPRAFDRQLKSCKYFRDMRISWVSDAFWVFCLFNVSSCFDMVLPWDVMFSFIFILRCFLTKLLMLNDISFKLCL</sequence>
<comment type="caution">
    <text evidence="8">The sequence shown here is derived from an EMBL/GenBank/DDBJ whole genome shotgun (WGS) entry which is preliminary data.</text>
</comment>
<dbReference type="InterPro" id="IPR018289">
    <property type="entry name" value="MULE_transposase_dom"/>
</dbReference>
<evidence type="ECO:0000256" key="5">
    <source>
        <dbReference type="SAM" id="MobiDB-lite"/>
    </source>
</evidence>
<dbReference type="PROSITE" id="PS50808">
    <property type="entry name" value="ZF_BED"/>
    <property type="match status" value="1"/>
</dbReference>
<feature type="compositionally biased region" description="Basic and acidic residues" evidence="5">
    <location>
        <begin position="127"/>
        <end position="142"/>
    </location>
</feature>
<dbReference type="EMBL" id="JAMFTS010000003">
    <property type="protein sequence ID" value="KAJ4776449.1"/>
    <property type="molecule type" value="Genomic_DNA"/>
</dbReference>
<name>A0AAV8E820_9POAL</name>
<dbReference type="InterPro" id="IPR007527">
    <property type="entry name" value="Znf_SWIM"/>
</dbReference>
<dbReference type="PROSITE" id="PS50966">
    <property type="entry name" value="ZF_SWIM"/>
    <property type="match status" value="1"/>
</dbReference>
<dbReference type="InterPro" id="IPR004330">
    <property type="entry name" value="FAR1_DNA_bnd_dom"/>
</dbReference>
<dbReference type="AlphaFoldDB" id="A0AAV8E820"/>
<feature type="domain" description="BED-type" evidence="6">
    <location>
        <begin position="21"/>
        <end position="73"/>
    </location>
</feature>
<dbReference type="InterPro" id="IPR003656">
    <property type="entry name" value="Znf_BED"/>
</dbReference>
<evidence type="ECO:0000256" key="4">
    <source>
        <dbReference type="PROSITE-ProRule" id="PRU00325"/>
    </source>
</evidence>
<evidence type="ECO:0000313" key="8">
    <source>
        <dbReference type="EMBL" id="KAJ4776449.1"/>
    </source>
</evidence>
<dbReference type="PANTHER" id="PTHR47718">
    <property type="entry name" value="OS01G0519700 PROTEIN"/>
    <property type="match status" value="1"/>
</dbReference>
<dbReference type="Pfam" id="PF10551">
    <property type="entry name" value="MULE"/>
    <property type="match status" value="1"/>
</dbReference>
<feature type="domain" description="SWIM-type" evidence="7">
    <location>
        <begin position="699"/>
        <end position="738"/>
    </location>
</feature>
<organism evidence="8 9">
    <name type="scientific">Rhynchospora pubera</name>
    <dbReference type="NCBI Taxonomy" id="906938"/>
    <lineage>
        <taxon>Eukaryota</taxon>
        <taxon>Viridiplantae</taxon>
        <taxon>Streptophyta</taxon>
        <taxon>Embryophyta</taxon>
        <taxon>Tracheophyta</taxon>
        <taxon>Spermatophyta</taxon>
        <taxon>Magnoliopsida</taxon>
        <taxon>Liliopsida</taxon>
        <taxon>Poales</taxon>
        <taxon>Cyperaceae</taxon>
        <taxon>Cyperoideae</taxon>
        <taxon>Rhynchosporeae</taxon>
        <taxon>Rhynchospora</taxon>
    </lineage>
</organism>
<evidence type="ECO:0000259" key="6">
    <source>
        <dbReference type="PROSITE" id="PS50808"/>
    </source>
</evidence>
<dbReference type="Proteomes" id="UP001140206">
    <property type="component" value="Chromosome 3"/>
</dbReference>
<gene>
    <name evidence="8" type="ORF">LUZ62_060706</name>
</gene>
<dbReference type="PANTHER" id="PTHR47718:SF13">
    <property type="entry name" value="OS09G0290500 PROTEIN"/>
    <property type="match status" value="1"/>
</dbReference>
<evidence type="ECO:0000256" key="3">
    <source>
        <dbReference type="ARBA" id="ARBA00022833"/>
    </source>
</evidence>
<accession>A0AAV8E820</accession>
<evidence type="ECO:0000259" key="7">
    <source>
        <dbReference type="PROSITE" id="PS50966"/>
    </source>
</evidence>
<keyword evidence="3" id="KW-0862">Zinc</keyword>
<feature type="region of interest" description="Disordered" evidence="5">
    <location>
        <begin position="1"/>
        <end position="23"/>
    </location>
</feature>
<dbReference type="InterPro" id="IPR036236">
    <property type="entry name" value="Znf_C2H2_sf"/>
</dbReference>
<keyword evidence="9" id="KW-1185">Reference proteome</keyword>
<proteinExistence type="predicted"/>
<dbReference type="Pfam" id="PF02892">
    <property type="entry name" value="zf-BED"/>
    <property type="match status" value="1"/>
</dbReference>
<keyword evidence="2 4" id="KW-0863">Zinc-finger</keyword>
<dbReference type="Pfam" id="PF03101">
    <property type="entry name" value="FAR1"/>
    <property type="match status" value="1"/>
</dbReference>
<evidence type="ECO:0000256" key="2">
    <source>
        <dbReference type="ARBA" id="ARBA00022771"/>
    </source>
</evidence>
<feature type="region of interest" description="Disordered" evidence="5">
    <location>
        <begin position="127"/>
        <end position="148"/>
    </location>
</feature>
<protein>
    <submittedName>
        <fullName evidence="8">FAR1-related sequence 3</fullName>
    </submittedName>
</protein>
<evidence type="ECO:0000313" key="9">
    <source>
        <dbReference type="Proteomes" id="UP001140206"/>
    </source>
</evidence>
<evidence type="ECO:0000256" key="1">
    <source>
        <dbReference type="ARBA" id="ARBA00022723"/>
    </source>
</evidence>
<reference evidence="8" key="1">
    <citation type="submission" date="2022-08" db="EMBL/GenBank/DDBJ databases">
        <authorList>
            <person name="Marques A."/>
        </authorList>
    </citation>
    <scope>NUCLEOTIDE SEQUENCE</scope>
    <source>
        <strain evidence="8">RhyPub2mFocal</strain>
        <tissue evidence="8">Leaves</tissue>
    </source>
</reference>
<dbReference type="GO" id="GO:0003677">
    <property type="term" value="F:DNA binding"/>
    <property type="evidence" value="ECO:0007669"/>
    <property type="project" value="InterPro"/>
</dbReference>
<dbReference type="SMART" id="SM00614">
    <property type="entry name" value="ZnF_BED"/>
    <property type="match status" value="1"/>
</dbReference>
<keyword evidence="1" id="KW-0479">Metal-binding</keyword>
<dbReference type="GO" id="GO:0008270">
    <property type="term" value="F:zinc ion binding"/>
    <property type="evidence" value="ECO:0007669"/>
    <property type="project" value="UniProtKB-KW"/>
</dbReference>
<dbReference type="SUPFAM" id="SSF57667">
    <property type="entry name" value="beta-beta-alpha zinc fingers"/>
    <property type="match status" value="1"/>
</dbReference>